<dbReference type="InterPro" id="IPR051065">
    <property type="entry name" value="Ras-related_GTPase"/>
</dbReference>
<dbReference type="Gene3D" id="3.40.50.300">
    <property type="entry name" value="P-loop containing nucleotide triphosphate hydrolases"/>
    <property type="match status" value="1"/>
</dbReference>
<dbReference type="SMART" id="SM00175">
    <property type="entry name" value="RAB"/>
    <property type="match status" value="1"/>
</dbReference>
<dbReference type="GO" id="GO:0003925">
    <property type="term" value="F:G protein activity"/>
    <property type="evidence" value="ECO:0007669"/>
    <property type="project" value="UniProtKB-EC"/>
</dbReference>
<dbReference type="PROSITE" id="PS51419">
    <property type="entry name" value="RAB"/>
    <property type="match status" value="1"/>
</dbReference>
<organism evidence="7 8">
    <name type="scientific">Etheostoma spectabile</name>
    <name type="common">orangethroat darter</name>
    <dbReference type="NCBI Taxonomy" id="54343"/>
    <lineage>
        <taxon>Eukaryota</taxon>
        <taxon>Metazoa</taxon>
        <taxon>Chordata</taxon>
        <taxon>Craniata</taxon>
        <taxon>Vertebrata</taxon>
        <taxon>Euteleostomi</taxon>
        <taxon>Actinopterygii</taxon>
        <taxon>Neopterygii</taxon>
        <taxon>Teleostei</taxon>
        <taxon>Neoteleostei</taxon>
        <taxon>Acanthomorphata</taxon>
        <taxon>Eupercaria</taxon>
        <taxon>Perciformes</taxon>
        <taxon>Percoidei</taxon>
        <taxon>Percidae</taxon>
        <taxon>Etheostomatinae</taxon>
        <taxon>Etheostoma</taxon>
    </lineage>
</organism>
<dbReference type="SUPFAM" id="SSF52540">
    <property type="entry name" value="P-loop containing nucleoside triphosphate hydrolases"/>
    <property type="match status" value="1"/>
</dbReference>
<protein>
    <recommendedName>
        <fullName evidence="2">small monomeric GTPase</fullName>
        <ecNumber evidence="2">3.6.5.2</ecNumber>
    </recommendedName>
</protein>
<evidence type="ECO:0000256" key="3">
    <source>
        <dbReference type="ARBA" id="ARBA00022741"/>
    </source>
</evidence>
<evidence type="ECO:0000256" key="5">
    <source>
        <dbReference type="ARBA" id="ARBA00023134"/>
    </source>
</evidence>
<dbReference type="InterPro" id="IPR001806">
    <property type="entry name" value="Small_GTPase"/>
</dbReference>
<comment type="caution">
    <text evidence="7">The sequence shown here is derived from an EMBL/GenBank/DDBJ whole genome shotgun (WGS) entry which is preliminary data.</text>
</comment>
<dbReference type="AlphaFoldDB" id="A0A5J5D9P5"/>
<keyword evidence="3" id="KW-0547">Nucleotide-binding</keyword>
<dbReference type="PANTHER" id="PTHR45704">
    <property type="entry name" value="RAS-LIKE FAMILY MEMBER 11"/>
    <property type="match status" value="1"/>
</dbReference>
<evidence type="ECO:0000313" key="8">
    <source>
        <dbReference type="Proteomes" id="UP000327493"/>
    </source>
</evidence>
<sequence>AGEGTVYRRILPLVQLLPLRTVRSFTHNDCSALRLRAPTSLYYSPPLSAYARMSLEALCSRPHHKSAQLASDLKNHCSSLVGPQAVGGDGSDWCQECVNGKACRLLFWPLKQLLFIEFGIAAPPHKGWTVEKKPSPSAGKHWNMVVPSSAAELEFTWREQPLQRTYSSLLLLTRSSAAPHTAVSLNMDANIVVMGTESVGKSALTVRLLTRRFIGEYGNIESIYSHSYMVDGREITLNVWDSPCSEWADGYVLVYSICDRASFNTVSRLIQTIKSTKDYLKADKAPIVIVGNKRDLHHRRIVLSEEGQMLALNTDCLFYEVSAAENYHSVLMVFHGLLDRVKDTKLTMKRPLGFRGIVKSMSAVFARRRTDSF</sequence>
<dbReference type="PRINTS" id="PR00449">
    <property type="entry name" value="RASTRNSFRMNG"/>
</dbReference>
<dbReference type="Pfam" id="PF00071">
    <property type="entry name" value="Ras"/>
    <property type="match status" value="1"/>
</dbReference>
<dbReference type="InterPro" id="IPR027417">
    <property type="entry name" value="P-loop_NTPase"/>
</dbReference>
<gene>
    <name evidence="7" type="ORF">FQN60_014068</name>
</gene>
<dbReference type="Proteomes" id="UP000327493">
    <property type="component" value="Chromosome 8"/>
</dbReference>
<dbReference type="SMART" id="SM00173">
    <property type="entry name" value="RAS"/>
    <property type="match status" value="1"/>
</dbReference>
<evidence type="ECO:0000313" key="7">
    <source>
        <dbReference type="EMBL" id="KAA8590134.1"/>
    </source>
</evidence>
<proteinExistence type="inferred from homology"/>
<evidence type="ECO:0000256" key="6">
    <source>
        <dbReference type="ARBA" id="ARBA00048098"/>
    </source>
</evidence>
<name>A0A5J5D9P5_9PERO</name>
<reference evidence="7 8" key="1">
    <citation type="submission" date="2019-08" db="EMBL/GenBank/DDBJ databases">
        <title>A chromosome-level genome assembly, high-density linkage maps, and genome scans reveal the genomic architecture of hybrid incompatibilities underlying speciation via character displacement in darters (Percidae: Etheostominae).</title>
        <authorList>
            <person name="Moran R.L."/>
            <person name="Catchen J.M."/>
            <person name="Fuller R.C."/>
        </authorList>
    </citation>
    <scope>NUCLEOTIDE SEQUENCE [LARGE SCALE GENOMIC DNA]</scope>
    <source>
        <strain evidence="7">EspeVRDwgs_2016</strain>
        <tissue evidence="7">Muscle</tissue>
    </source>
</reference>
<accession>A0A5J5D9P5</accession>
<comment type="similarity">
    <text evidence="1">Belongs to the small GTPase superfamily. Ras family.</text>
</comment>
<evidence type="ECO:0000256" key="1">
    <source>
        <dbReference type="ARBA" id="ARBA00008344"/>
    </source>
</evidence>
<keyword evidence="4" id="KW-0378">Hydrolase</keyword>
<evidence type="ECO:0000256" key="2">
    <source>
        <dbReference type="ARBA" id="ARBA00011984"/>
    </source>
</evidence>
<evidence type="ECO:0000256" key="4">
    <source>
        <dbReference type="ARBA" id="ARBA00022801"/>
    </source>
</evidence>
<dbReference type="SMART" id="SM00174">
    <property type="entry name" value="RHO"/>
    <property type="match status" value="1"/>
</dbReference>
<dbReference type="InterPro" id="IPR005225">
    <property type="entry name" value="Small_GTP-bd"/>
</dbReference>
<keyword evidence="8" id="KW-1185">Reference proteome</keyword>
<dbReference type="PROSITE" id="PS51421">
    <property type="entry name" value="RAS"/>
    <property type="match status" value="1"/>
</dbReference>
<dbReference type="NCBIfam" id="TIGR00231">
    <property type="entry name" value="small_GTP"/>
    <property type="match status" value="1"/>
</dbReference>
<dbReference type="EMBL" id="VOFY01000008">
    <property type="protein sequence ID" value="KAA8590134.1"/>
    <property type="molecule type" value="Genomic_DNA"/>
</dbReference>
<dbReference type="EC" id="3.6.5.2" evidence="2"/>
<keyword evidence="5" id="KW-0342">GTP-binding</keyword>
<dbReference type="GO" id="GO:0005525">
    <property type="term" value="F:GTP binding"/>
    <property type="evidence" value="ECO:0007669"/>
    <property type="project" value="UniProtKB-KW"/>
</dbReference>
<feature type="non-terminal residue" evidence="7">
    <location>
        <position position="1"/>
    </location>
</feature>
<comment type="catalytic activity">
    <reaction evidence="6">
        <text>GTP + H2O = GDP + phosphate + H(+)</text>
        <dbReference type="Rhea" id="RHEA:19669"/>
        <dbReference type="ChEBI" id="CHEBI:15377"/>
        <dbReference type="ChEBI" id="CHEBI:15378"/>
        <dbReference type="ChEBI" id="CHEBI:37565"/>
        <dbReference type="ChEBI" id="CHEBI:43474"/>
        <dbReference type="ChEBI" id="CHEBI:58189"/>
        <dbReference type="EC" id="3.6.5.2"/>
    </reaction>
</comment>